<keyword evidence="1" id="KW-0472">Membrane</keyword>
<feature type="transmembrane region" description="Helical" evidence="1">
    <location>
        <begin position="226"/>
        <end position="254"/>
    </location>
</feature>
<keyword evidence="1" id="KW-0812">Transmembrane</keyword>
<dbReference type="GO" id="GO:0009651">
    <property type="term" value="P:response to salt stress"/>
    <property type="evidence" value="ECO:0007669"/>
    <property type="project" value="InterPro"/>
</dbReference>
<evidence type="ECO:0000313" key="3">
    <source>
        <dbReference type="Proteomes" id="UP001164929"/>
    </source>
</evidence>
<keyword evidence="1" id="KW-1133">Transmembrane helix</keyword>
<evidence type="ECO:0000256" key="1">
    <source>
        <dbReference type="SAM" id="Phobius"/>
    </source>
</evidence>
<dbReference type="AlphaFoldDB" id="A0AAD6PSJ7"/>
<dbReference type="GO" id="GO:0006914">
    <property type="term" value="P:autophagy"/>
    <property type="evidence" value="ECO:0007669"/>
    <property type="project" value="InterPro"/>
</dbReference>
<protein>
    <submittedName>
        <fullName evidence="2">Uncharacterized protein</fullName>
    </submittedName>
</protein>
<dbReference type="Proteomes" id="UP001164929">
    <property type="component" value="Chromosome 17"/>
</dbReference>
<dbReference type="PANTHER" id="PTHR46852:SF1">
    <property type="entry name" value="ALKALINE PHYTOCERAMIDASE FAMILY PROTEIN, EXPRESSED"/>
    <property type="match status" value="1"/>
</dbReference>
<reference evidence="2" key="1">
    <citation type="journal article" date="2023" name="Mol. Ecol. Resour.">
        <title>Chromosome-level genome assembly of a triploid poplar Populus alba 'Berolinensis'.</title>
        <authorList>
            <person name="Chen S."/>
            <person name="Yu Y."/>
            <person name="Wang X."/>
            <person name="Wang S."/>
            <person name="Zhang T."/>
            <person name="Zhou Y."/>
            <person name="He R."/>
            <person name="Meng N."/>
            <person name="Wang Y."/>
            <person name="Liu W."/>
            <person name="Liu Z."/>
            <person name="Liu J."/>
            <person name="Guo Q."/>
            <person name="Huang H."/>
            <person name="Sederoff R.R."/>
            <person name="Wang G."/>
            <person name="Qu G."/>
            <person name="Chen S."/>
        </authorList>
    </citation>
    <scope>NUCLEOTIDE SEQUENCE</scope>
    <source>
        <strain evidence="2">SC-2020</strain>
    </source>
</reference>
<dbReference type="InterPro" id="IPR044219">
    <property type="entry name" value="ACER_plant"/>
</dbReference>
<sequence length="271" mass="31369">MASAPFCCCPNRYYSNYSEQGRVEQNRSYGFFTQKEDPLWHTECLEQVRASSIYDLILLISHTYSRRSLSHLLYHNNAKVMNPFNILAESMDKILKKPFKLFGHPIESTANVHTVEGVREGKELHIKQILWLINMESCRFKYSNEWIGHCIINSYKGGVLQIAARFDEVLVAGADELKKCSNSTSYCGITGQQQGDETPMVWEMLFYIYILYSPDWHYRSTMPTFLFLYGAAFAIVHTLNWFQGTLLILCVLCVPRMYKYYIYTKDASASG</sequence>
<proteinExistence type="predicted"/>
<organism evidence="2 3">
    <name type="scientific">Populus alba x Populus x berolinensis</name>
    <dbReference type="NCBI Taxonomy" id="444605"/>
    <lineage>
        <taxon>Eukaryota</taxon>
        <taxon>Viridiplantae</taxon>
        <taxon>Streptophyta</taxon>
        <taxon>Embryophyta</taxon>
        <taxon>Tracheophyta</taxon>
        <taxon>Spermatophyta</taxon>
        <taxon>Magnoliopsida</taxon>
        <taxon>eudicotyledons</taxon>
        <taxon>Gunneridae</taxon>
        <taxon>Pentapetalae</taxon>
        <taxon>rosids</taxon>
        <taxon>fabids</taxon>
        <taxon>Malpighiales</taxon>
        <taxon>Salicaceae</taxon>
        <taxon>Saliceae</taxon>
        <taxon>Populus</taxon>
    </lineage>
</organism>
<evidence type="ECO:0000313" key="2">
    <source>
        <dbReference type="EMBL" id="KAJ6959515.1"/>
    </source>
</evidence>
<accession>A0AAD6PSJ7</accession>
<dbReference type="PANTHER" id="PTHR46852">
    <property type="entry name" value="ALKALINE CERAMIDASE"/>
    <property type="match status" value="1"/>
</dbReference>
<dbReference type="GO" id="GO:0098542">
    <property type="term" value="P:defense response to other organism"/>
    <property type="evidence" value="ECO:0007669"/>
    <property type="project" value="InterPro"/>
</dbReference>
<name>A0AAD6PSJ7_9ROSI</name>
<comment type="caution">
    <text evidence="2">The sequence shown here is derived from an EMBL/GenBank/DDBJ whole genome shotgun (WGS) entry which is preliminary data.</text>
</comment>
<keyword evidence="3" id="KW-1185">Reference proteome</keyword>
<dbReference type="EMBL" id="JAQIZT010000017">
    <property type="protein sequence ID" value="KAJ6959515.1"/>
    <property type="molecule type" value="Genomic_DNA"/>
</dbReference>
<gene>
    <name evidence="2" type="ORF">NC653_037761</name>
</gene>